<evidence type="ECO:0000313" key="16">
    <source>
        <dbReference type="Proteomes" id="UP000801492"/>
    </source>
</evidence>
<sequence length="106" mass="12198">MKLTIGRYSAILCLQTLLILIDIGINTFSVLVRRHNAVMLILFIVQDVCLIFALAALLLTFFFDLCLPVAPLYYYFYKRAALRISDPRFYEDVEWVQPSQGGQTCK</sequence>
<name>A0A8K0CKE6_IGNLU</name>
<accession>A0A8K0CKE6</accession>
<evidence type="ECO:0000256" key="11">
    <source>
        <dbReference type="ARBA" id="ARBA00023136"/>
    </source>
</evidence>
<evidence type="ECO:0000256" key="13">
    <source>
        <dbReference type="ARBA" id="ARBA00023273"/>
    </source>
</evidence>
<feature type="transmembrane region" description="Helical" evidence="14">
    <location>
        <begin position="37"/>
        <end position="63"/>
    </location>
</feature>
<keyword evidence="13" id="KW-0966">Cell projection</keyword>
<dbReference type="PANTHER" id="PTHR13306">
    <property type="entry name" value="TRANSMEMBRANE PROTEIN 138"/>
    <property type="match status" value="1"/>
</dbReference>
<dbReference type="OrthoDB" id="189688at2759"/>
<evidence type="ECO:0000256" key="3">
    <source>
        <dbReference type="ARBA" id="ARBA00004138"/>
    </source>
</evidence>
<evidence type="ECO:0000256" key="2">
    <source>
        <dbReference type="ARBA" id="ARBA00004128"/>
    </source>
</evidence>
<dbReference type="EMBL" id="VTPC01089916">
    <property type="protein sequence ID" value="KAF2885505.1"/>
    <property type="molecule type" value="Genomic_DNA"/>
</dbReference>
<keyword evidence="7 14" id="KW-0812">Transmembrane</keyword>
<keyword evidence="10" id="KW-0969">Cilium</keyword>
<dbReference type="Pfam" id="PF14935">
    <property type="entry name" value="TMEM138"/>
    <property type="match status" value="1"/>
</dbReference>
<proteinExistence type="inferred from homology"/>
<comment type="subcellular location">
    <subcellularLocation>
        <location evidence="3">Cell projection</location>
        <location evidence="3">Cilium</location>
    </subcellularLocation>
    <subcellularLocation>
        <location evidence="2">Vacuole membrane</location>
        <topology evidence="2">Multi-pass membrane protein</topology>
    </subcellularLocation>
</comment>
<keyword evidence="9 14" id="KW-1133">Transmembrane helix</keyword>
<comment type="similarity">
    <text evidence="4">Belongs to the TMEM138 family.</text>
</comment>
<keyword evidence="6" id="KW-0926">Vacuole</keyword>
<keyword evidence="11 14" id="KW-0472">Membrane</keyword>
<dbReference type="GO" id="GO:0005929">
    <property type="term" value="C:cilium"/>
    <property type="evidence" value="ECO:0007669"/>
    <property type="project" value="UniProtKB-SubCell"/>
</dbReference>
<comment type="function">
    <text evidence="1">Required for ciliogenesis.</text>
</comment>
<feature type="transmembrane region" description="Helical" evidence="14">
    <location>
        <begin position="6"/>
        <end position="25"/>
    </location>
</feature>
<evidence type="ECO:0000256" key="4">
    <source>
        <dbReference type="ARBA" id="ARBA00010572"/>
    </source>
</evidence>
<keyword evidence="8" id="KW-0970">Cilium biogenesis/degradation</keyword>
<dbReference type="PANTHER" id="PTHR13306:SF6">
    <property type="entry name" value="TRANSMEMBRANE PROTEIN 138"/>
    <property type="match status" value="1"/>
</dbReference>
<evidence type="ECO:0000256" key="9">
    <source>
        <dbReference type="ARBA" id="ARBA00022989"/>
    </source>
</evidence>
<gene>
    <name evidence="15" type="ORF">ILUMI_20655</name>
</gene>
<evidence type="ECO:0000256" key="12">
    <source>
        <dbReference type="ARBA" id="ARBA00023180"/>
    </source>
</evidence>
<evidence type="ECO:0000313" key="15">
    <source>
        <dbReference type="EMBL" id="KAF2885505.1"/>
    </source>
</evidence>
<organism evidence="15 16">
    <name type="scientific">Ignelater luminosus</name>
    <name type="common">Cucubano</name>
    <name type="synonym">Pyrophorus luminosus</name>
    <dbReference type="NCBI Taxonomy" id="2038154"/>
    <lineage>
        <taxon>Eukaryota</taxon>
        <taxon>Metazoa</taxon>
        <taxon>Ecdysozoa</taxon>
        <taxon>Arthropoda</taxon>
        <taxon>Hexapoda</taxon>
        <taxon>Insecta</taxon>
        <taxon>Pterygota</taxon>
        <taxon>Neoptera</taxon>
        <taxon>Endopterygota</taxon>
        <taxon>Coleoptera</taxon>
        <taxon>Polyphaga</taxon>
        <taxon>Elateriformia</taxon>
        <taxon>Elateroidea</taxon>
        <taxon>Elateridae</taxon>
        <taxon>Agrypninae</taxon>
        <taxon>Pyrophorini</taxon>
        <taxon>Ignelater</taxon>
    </lineage>
</organism>
<evidence type="ECO:0000256" key="6">
    <source>
        <dbReference type="ARBA" id="ARBA00022554"/>
    </source>
</evidence>
<evidence type="ECO:0000256" key="10">
    <source>
        <dbReference type="ARBA" id="ARBA00023069"/>
    </source>
</evidence>
<dbReference type="GO" id="GO:0030030">
    <property type="term" value="P:cell projection organization"/>
    <property type="evidence" value="ECO:0007669"/>
    <property type="project" value="UniProtKB-KW"/>
</dbReference>
<dbReference type="GO" id="GO:0005774">
    <property type="term" value="C:vacuolar membrane"/>
    <property type="evidence" value="ECO:0007669"/>
    <property type="project" value="UniProtKB-SubCell"/>
</dbReference>
<keyword evidence="16" id="KW-1185">Reference proteome</keyword>
<dbReference type="AlphaFoldDB" id="A0A8K0CKE6"/>
<protein>
    <recommendedName>
        <fullName evidence="5">Transmembrane protein 138</fullName>
    </recommendedName>
</protein>
<reference evidence="15" key="1">
    <citation type="submission" date="2019-08" db="EMBL/GenBank/DDBJ databases">
        <title>The genome of the North American firefly Photinus pyralis.</title>
        <authorList>
            <consortium name="Photinus pyralis genome working group"/>
            <person name="Fallon T.R."/>
            <person name="Sander Lower S.E."/>
            <person name="Weng J.-K."/>
        </authorList>
    </citation>
    <scope>NUCLEOTIDE SEQUENCE</scope>
    <source>
        <strain evidence="15">TRF0915ILg1</strain>
        <tissue evidence="15">Whole body</tissue>
    </source>
</reference>
<evidence type="ECO:0000256" key="1">
    <source>
        <dbReference type="ARBA" id="ARBA00003709"/>
    </source>
</evidence>
<dbReference type="InterPro" id="IPR024133">
    <property type="entry name" value="TM_138"/>
</dbReference>
<dbReference type="Proteomes" id="UP000801492">
    <property type="component" value="Unassembled WGS sequence"/>
</dbReference>
<evidence type="ECO:0000256" key="8">
    <source>
        <dbReference type="ARBA" id="ARBA00022794"/>
    </source>
</evidence>
<evidence type="ECO:0000256" key="5">
    <source>
        <dbReference type="ARBA" id="ARBA00014515"/>
    </source>
</evidence>
<comment type="caution">
    <text evidence="15">The sequence shown here is derived from an EMBL/GenBank/DDBJ whole genome shotgun (WGS) entry which is preliminary data.</text>
</comment>
<evidence type="ECO:0000256" key="14">
    <source>
        <dbReference type="SAM" id="Phobius"/>
    </source>
</evidence>
<keyword evidence="12" id="KW-0325">Glycoprotein</keyword>
<evidence type="ECO:0000256" key="7">
    <source>
        <dbReference type="ARBA" id="ARBA00022692"/>
    </source>
</evidence>